<dbReference type="Proteomes" id="UP000537747">
    <property type="component" value="Unassembled WGS sequence"/>
</dbReference>
<dbReference type="PANTHER" id="PTHR45766">
    <property type="entry name" value="DNA ANNEALING HELICASE AND ENDONUCLEASE ZRANB3 FAMILY MEMBER"/>
    <property type="match status" value="1"/>
</dbReference>
<dbReference type="Pfam" id="PF07443">
    <property type="entry name" value="HARP"/>
    <property type="match status" value="2"/>
</dbReference>
<feature type="compositionally biased region" description="Polar residues" evidence="7">
    <location>
        <begin position="103"/>
        <end position="112"/>
    </location>
</feature>
<keyword evidence="3" id="KW-0378">Hydrolase</keyword>
<feature type="compositionally biased region" description="Basic and acidic residues" evidence="7">
    <location>
        <begin position="170"/>
        <end position="181"/>
    </location>
</feature>
<protein>
    <recommendedName>
        <fullName evidence="2">SWI/SNF-related matrix-associated actin-dependent regulator of chromatin subfamily A-like protein 1</fullName>
    </recommendedName>
    <alternativeName>
        <fullName evidence="6">HepA-related protein</fullName>
    </alternativeName>
    <alternativeName>
        <fullName evidence="5">Sucrose nonfermenting protein 2-like 1</fullName>
    </alternativeName>
</protein>
<dbReference type="PROSITE" id="PS51467">
    <property type="entry name" value="HARP"/>
    <property type="match status" value="2"/>
</dbReference>
<proteinExistence type="predicted"/>
<dbReference type="InterPro" id="IPR010003">
    <property type="entry name" value="HARP_dom"/>
</dbReference>
<evidence type="ECO:0000256" key="7">
    <source>
        <dbReference type="SAM" id="MobiDB-lite"/>
    </source>
</evidence>
<evidence type="ECO:0000256" key="3">
    <source>
        <dbReference type="ARBA" id="ARBA00022801"/>
    </source>
</evidence>
<dbReference type="InterPro" id="IPR038718">
    <property type="entry name" value="SNF2-like_sf"/>
</dbReference>
<dbReference type="GO" id="GO:0006281">
    <property type="term" value="P:DNA repair"/>
    <property type="evidence" value="ECO:0007669"/>
    <property type="project" value="TreeGrafter"/>
</dbReference>
<dbReference type="InterPro" id="IPR027417">
    <property type="entry name" value="P-loop_NTPase"/>
</dbReference>
<evidence type="ECO:0000256" key="4">
    <source>
        <dbReference type="ARBA" id="ARBA00023242"/>
    </source>
</evidence>
<dbReference type="InterPro" id="IPR000330">
    <property type="entry name" value="SNF2_N"/>
</dbReference>
<evidence type="ECO:0000256" key="1">
    <source>
        <dbReference type="ARBA" id="ARBA00004123"/>
    </source>
</evidence>
<feature type="region of interest" description="Disordered" evidence="7">
    <location>
        <begin position="137"/>
        <end position="183"/>
    </location>
</feature>
<dbReference type="PANTHER" id="PTHR45766:SF6">
    <property type="entry name" value="SWI_SNF-RELATED MATRIX-ASSOCIATED ACTIN-DEPENDENT REGULATOR OF CHROMATIN SUBFAMILY A-LIKE PROTEIN 1"/>
    <property type="match status" value="1"/>
</dbReference>
<feature type="non-terminal residue" evidence="10">
    <location>
        <position position="1"/>
    </location>
</feature>
<dbReference type="GO" id="GO:0016787">
    <property type="term" value="F:hydrolase activity"/>
    <property type="evidence" value="ECO:0007669"/>
    <property type="project" value="UniProtKB-KW"/>
</dbReference>
<gene>
    <name evidence="10" type="primary">Smarcal1</name>
    <name evidence="10" type="ORF">MYSCRO_R08018</name>
</gene>
<name>A0A7L2SHC9_9PASS</name>
<dbReference type="OrthoDB" id="2801544at2759"/>
<sequence>MSSGLTEEQKRRIEENRRLALARRAERLAAQRAGHTGIAAPLQKKQSLGSPGNLKEENNHVRVTSQHQQSPNTPVEQKSCLQKDHNHYTAKQEMAGSHREQQRSCSGDSEQASGLKFPATIPNSLSYSHKHYLDAGSQEHGQHTSNNLGTFQPPKCYPASKNPTGPPHSRLIDNGHPDGSKDLQTQNKSVIRYVSPPSSAALSDSEMLINRLTERTEGGFVSQAGGRMQKLTSSARVGSTFEAASHKKANNVTKGKCVKCGEDRFQVEIGYNAELIAVFKKVPSKAYDPALKKWNFSMEDYSSLLEAANQLSSVILAPLEGENAVGLASGSHFVGSGVDVRSLLKMCKNWKKPSALVKGKCVLTSRSRFEVDIGYSVEVIGVFKQMDSRNYDMNTRKWSFLLEDYPKLMEVLLSLVSVEVEPLPEAVIKTFAAHLQRSASQTDIPDADLSVVDSKIVTSLMPFQREGVNFAISRNGRLLLADDMGLGKTIQAICIAAYYQQEWPLLVVTPSSVRFTWAEAFHRWLPSLSPGSTNVIVSGKDNLTGSLINIISFDLLSRMDKQLKSTFQVVIVDESHFLKNTKTARCQAAMPLLK</sequence>
<evidence type="ECO:0000256" key="5">
    <source>
        <dbReference type="ARBA" id="ARBA00029621"/>
    </source>
</evidence>
<keyword evidence="4" id="KW-0539">Nucleus</keyword>
<evidence type="ECO:0000313" key="10">
    <source>
        <dbReference type="EMBL" id="NXS20508.1"/>
    </source>
</evidence>
<comment type="subcellular location">
    <subcellularLocation>
        <location evidence="1">Nucleus</location>
    </subcellularLocation>
</comment>
<evidence type="ECO:0000259" key="8">
    <source>
        <dbReference type="PROSITE" id="PS51192"/>
    </source>
</evidence>
<feature type="compositionally biased region" description="Polar residues" evidence="7">
    <location>
        <begin position="61"/>
        <end position="80"/>
    </location>
</feature>
<feature type="non-terminal residue" evidence="10">
    <location>
        <position position="594"/>
    </location>
</feature>
<dbReference type="EMBL" id="VYZQ01050055">
    <property type="protein sequence ID" value="NXS20508.1"/>
    <property type="molecule type" value="Genomic_DNA"/>
</dbReference>
<evidence type="ECO:0000256" key="2">
    <source>
        <dbReference type="ARBA" id="ARBA00020162"/>
    </source>
</evidence>
<feature type="domain" description="HARP" evidence="9">
    <location>
        <begin position="353"/>
        <end position="424"/>
    </location>
</feature>
<organism evidence="10 11">
    <name type="scientific">Mystacornis crossleyi</name>
    <dbReference type="NCBI Taxonomy" id="98133"/>
    <lineage>
        <taxon>Eukaryota</taxon>
        <taxon>Metazoa</taxon>
        <taxon>Chordata</taxon>
        <taxon>Craniata</taxon>
        <taxon>Vertebrata</taxon>
        <taxon>Euteleostomi</taxon>
        <taxon>Archelosauria</taxon>
        <taxon>Archosauria</taxon>
        <taxon>Dinosauria</taxon>
        <taxon>Saurischia</taxon>
        <taxon>Theropoda</taxon>
        <taxon>Coelurosauria</taxon>
        <taxon>Aves</taxon>
        <taxon>Neognathae</taxon>
        <taxon>Neoaves</taxon>
        <taxon>Telluraves</taxon>
        <taxon>Australaves</taxon>
        <taxon>Passeriformes</taxon>
        <taxon>Sylvioidea</taxon>
        <taxon>Timaliidae</taxon>
        <taxon>Mystacornis</taxon>
    </lineage>
</organism>
<dbReference type="InterPro" id="IPR014001">
    <property type="entry name" value="Helicase_ATP-bd"/>
</dbReference>
<evidence type="ECO:0000259" key="9">
    <source>
        <dbReference type="PROSITE" id="PS51467"/>
    </source>
</evidence>
<dbReference type="Gene3D" id="3.40.50.10810">
    <property type="entry name" value="Tandem AAA-ATPase domain"/>
    <property type="match status" value="1"/>
</dbReference>
<evidence type="ECO:0000313" key="11">
    <source>
        <dbReference type="Proteomes" id="UP000537747"/>
    </source>
</evidence>
<accession>A0A7L2SHC9</accession>
<comment type="caution">
    <text evidence="10">The sequence shown here is derived from an EMBL/GenBank/DDBJ whole genome shotgun (WGS) entry which is preliminary data.</text>
</comment>
<dbReference type="SUPFAM" id="SSF52540">
    <property type="entry name" value="P-loop containing nucleoside triphosphate hydrolases"/>
    <property type="match status" value="1"/>
</dbReference>
<keyword evidence="11" id="KW-1185">Reference proteome</keyword>
<dbReference type="Pfam" id="PF00176">
    <property type="entry name" value="SNF2-rel_dom"/>
    <property type="match status" value="1"/>
</dbReference>
<dbReference type="GO" id="GO:0005524">
    <property type="term" value="F:ATP binding"/>
    <property type="evidence" value="ECO:0007669"/>
    <property type="project" value="InterPro"/>
</dbReference>
<feature type="region of interest" description="Disordered" evidence="7">
    <location>
        <begin position="27"/>
        <end position="120"/>
    </location>
</feature>
<dbReference type="GO" id="GO:0031297">
    <property type="term" value="P:replication fork processing"/>
    <property type="evidence" value="ECO:0007669"/>
    <property type="project" value="TreeGrafter"/>
</dbReference>
<feature type="domain" description="HARP" evidence="9">
    <location>
        <begin position="248"/>
        <end position="320"/>
    </location>
</feature>
<reference evidence="10 11" key="1">
    <citation type="submission" date="2019-09" db="EMBL/GenBank/DDBJ databases">
        <title>Bird 10,000 Genomes (B10K) Project - Family phase.</title>
        <authorList>
            <person name="Zhang G."/>
        </authorList>
    </citation>
    <scope>NUCLEOTIDE SEQUENCE [LARGE SCALE GENOMIC DNA]</scope>
    <source>
        <strain evidence="10">B10K-DU-002-82</strain>
    </source>
</reference>
<feature type="domain" description="Helicase ATP-binding" evidence="8">
    <location>
        <begin position="469"/>
        <end position="594"/>
    </location>
</feature>
<dbReference type="AlphaFoldDB" id="A0A7L2SHC9"/>
<dbReference type="GO" id="GO:0043596">
    <property type="term" value="C:nuclear replication fork"/>
    <property type="evidence" value="ECO:0007669"/>
    <property type="project" value="TreeGrafter"/>
</dbReference>
<dbReference type="PROSITE" id="PS51192">
    <property type="entry name" value="HELICASE_ATP_BIND_1"/>
    <property type="match status" value="1"/>
</dbReference>
<evidence type="ECO:0000256" key="6">
    <source>
        <dbReference type="ARBA" id="ARBA00031896"/>
    </source>
</evidence>